<dbReference type="HOGENOM" id="CLU_3091943_0_0_11"/>
<dbReference type="AlphaFoldDB" id="S4GVJ0"/>
<accession>S4GVJ0</accession>
<dbReference type="Proteomes" id="UP000014601">
    <property type="component" value="Unassembled WGS sequence"/>
</dbReference>
<dbReference type="EMBL" id="ATJO01000050">
    <property type="protein sequence ID" value="EPI50832.1"/>
    <property type="molecule type" value="Genomic_DNA"/>
</dbReference>
<protein>
    <submittedName>
        <fullName evidence="2">Uncharacterized protein</fullName>
    </submittedName>
</protein>
<sequence>RTICQIWYKVGKPPALQTSHRRDKCNKSWAKREGSRSKKARAKCPGFWLIVS</sequence>
<gene>
    <name evidence="2" type="ORF">HMPREF1576_00661</name>
</gene>
<reference evidence="2 3" key="1">
    <citation type="submission" date="2013-06" db="EMBL/GenBank/DDBJ databases">
        <authorList>
            <person name="Weinstock G."/>
            <person name="Sodergren E."/>
            <person name="Lobos E.A."/>
            <person name="Fulton L."/>
            <person name="Fulton R."/>
            <person name="Courtney L."/>
            <person name="Fronick C."/>
            <person name="O'Laughlin M."/>
            <person name="Godfrey J."/>
            <person name="Wilson R.M."/>
            <person name="Miner T."/>
            <person name="Farmer C."/>
            <person name="Delehaunty K."/>
            <person name="Cordes M."/>
            <person name="Minx P."/>
            <person name="Tomlinson C."/>
            <person name="Chen J."/>
            <person name="Wollam A."/>
            <person name="Pepin K.H."/>
            <person name="Bhonagiri V."/>
            <person name="Zhang X."/>
            <person name="Warren W."/>
            <person name="Mitreva M."/>
            <person name="Mardis E.R."/>
            <person name="Wilson R.K."/>
        </authorList>
    </citation>
    <scope>NUCLEOTIDE SEQUENCE [LARGE SCALE GENOMIC DNA]</scope>
    <source>
        <strain evidence="2 3">JCP7719</strain>
    </source>
</reference>
<organism evidence="2 3">
    <name type="scientific">Gardnerella pickettii JCP7719</name>
    <dbReference type="NCBI Taxonomy" id="1261061"/>
    <lineage>
        <taxon>Bacteria</taxon>
        <taxon>Bacillati</taxon>
        <taxon>Actinomycetota</taxon>
        <taxon>Actinomycetes</taxon>
        <taxon>Bifidobacteriales</taxon>
        <taxon>Bifidobacteriaceae</taxon>
        <taxon>Gardnerella</taxon>
        <taxon>Gardnerella pickettii</taxon>
    </lineage>
</organism>
<feature type="non-terminal residue" evidence="2">
    <location>
        <position position="1"/>
    </location>
</feature>
<name>S4GVJ0_9BIFI</name>
<comment type="caution">
    <text evidence="2">The sequence shown here is derived from an EMBL/GenBank/DDBJ whole genome shotgun (WGS) entry which is preliminary data.</text>
</comment>
<evidence type="ECO:0000313" key="3">
    <source>
        <dbReference type="Proteomes" id="UP000014601"/>
    </source>
</evidence>
<feature type="region of interest" description="Disordered" evidence="1">
    <location>
        <begin position="18"/>
        <end position="38"/>
    </location>
</feature>
<evidence type="ECO:0000256" key="1">
    <source>
        <dbReference type="SAM" id="MobiDB-lite"/>
    </source>
</evidence>
<proteinExistence type="predicted"/>
<evidence type="ECO:0000313" key="2">
    <source>
        <dbReference type="EMBL" id="EPI50832.1"/>
    </source>
</evidence>